<dbReference type="Pfam" id="PF20296">
    <property type="entry name" value="MTaX1"/>
    <property type="match status" value="1"/>
</dbReference>
<dbReference type="InterPro" id="IPR046894">
    <property type="entry name" value="MTaX1"/>
</dbReference>
<dbReference type="RefSeq" id="WP_339575950.1">
    <property type="nucleotide sequence ID" value="NZ_JBBIAA010000026.1"/>
</dbReference>
<organism evidence="3 4">
    <name type="scientific">Pseudokineococcus basanitobsidens</name>
    <dbReference type="NCBI Taxonomy" id="1926649"/>
    <lineage>
        <taxon>Bacteria</taxon>
        <taxon>Bacillati</taxon>
        <taxon>Actinomycetota</taxon>
        <taxon>Actinomycetes</taxon>
        <taxon>Kineosporiales</taxon>
        <taxon>Kineosporiaceae</taxon>
        <taxon>Pseudokineococcus</taxon>
    </lineage>
</organism>
<evidence type="ECO:0000313" key="4">
    <source>
        <dbReference type="Proteomes" id="UP001387100"/>
    </source>
</evidence>
<keyword evidence="4" id="KW-1185">Reference proteome</keyword>
<dbReference type="EMBL" id="JBBIAA010000026">
    <property type="protein sequence ID" value="MEJ5946569.1"/>
    <property type="molecule type" value="Genomic_DNA"/>
</dbReference>
<evidence type="ECO:0000313" key="3">
    <source>
        <dbReference type="EMBL" id="MEJ5946569.1"/>
    </source>
</evidence>
<feature type="compositionally biased region" description="Low complexity" evidence="1">
    <location>
        <begin position="410"/>
        <end position="426"/>
    </location>
</feature>
<proteinExistence type="predicted"/>
<gene>
    <name evidence="3" type="ORF">WDZ17_14825</name>
</gene>
<reference evidence="3 4" key="1">
    <citation type="journal article" date="2017" name="Int. J. Syst. Evol. Microbiol.">
        <title>Pseudokineococcus basanitobsidens sp. nov., isolated from volcanic rock.</title>
        <authorList>
            <person name="Lee D.W."/>
            <person name="Park M.Y."/>
            <person name="Kim J.J."/>
            <person name="Kim B.S."/>
        </authorList>
    </citation>
    <scope>NUCLEOTIDE SEQUENCE [LARGE SCALE GENOMIC DNA]</scope>
    <source>
        <strain evidence="3 4">DSM 103726</strain>
    </source>
</reference>
<feature type="region of interest" description="Disordered" evidence="1">
    <location>
        <begin position="410"/>
        <end position="452"/>
    </location>
</feature>
<dbReference type="Proteomes" id="UP001387100">
    <property type="component" value="Unassembled WGS sequence"/>
</dbReference>
<comment type="caution">
    <text evidence="3">The sequence shown here is derived from an EMBL/GenBank/DDBJ whole genome shotgun (WGS) entry which is preliminary data.</text>
</comment>
<sequence>MLRAACVKRASDEEGEGMDLAGRCYARVYRVNEREDVHTFLRQAVTRSGGQVLHASDASRAPVYLGVRTTGGQRLGLLVYPFRMTRVLTSGRPSDEVRGQIRYGGEETWRSDDHAVGRDLAGVDITLMVAVDLERGVLVGLDPALYDPLPMGISMYAKESQLAAAGASSWHVWERENRGGSRRAAPRAQGGLETLVAFTPERFLDYARFEQTASDLGLDGPLRYSAAQDAATTVTASAGSRHPLEQDFDLAASDILAIIADRTRLEVAVRGGVAEHHLQRVLDGDIKVAAADRLDHDSQHDFDVVMADGRTVRLECKNASPEGYANGDLKVEVQKTRASKKDPASRFYRVDQFDIVAACLYSPTRQWTFRFSLTSVLPRHRDFADRLAPMQRIDAAWASDLATALRPAAACEAAGAGAPRTPPRATSSKATDFEPPARTRPSMSDPPDTLGS</sequence>
<feature type="domain" description="Methylase-associated X1" evidence="2">
    <location>
        <begin position="77"/>
        <end position="206"/>
    </location>
</feature>
<accession>A0ABU8RNA1</accession>
<name>A0ABU8RNA1_9ACTN</name>
<evidence type="ECO:0000256" key="1">
    <source>
        <dbReference type="SAM" id="MobiDB-lite"/>
    </source>
</evidence>
<evidence type="ECO:0000259" key="2">
    <source>
        <dbReference type="Pfam" id="PF20296"/>
    </source>
</evidence>
<protein>
    <recommendedName>
        <fullName evidence="2">Methylase-associated X1 domain-containing protein</fullName>
    </recommendedName>
</protein>